<dbReference type="Proteomes" id="UP000028073">
    <property type="component" value="Unassembled WGS sequence"/>
</dbReference>
<dbReference type="STRING" id="1137799.GZ78_27240"/>
<keyword evidence="2" id="KW-1185">Reference proteome</keyword>
<evidence type="ECO:0000313" key="2">
    <source>
        <dbReference type="Proteomes" id="UP000028073"/>
    </source>
</evidence>
<sequence length="195" mass="22586">MRRFQEVLDFWFEGEPLGDVQMSRWWKKNDAQDQLIKNKFGKLPEKVESGEHDEWLESAEGRLAAIIVLDQFPRNMFRGDPKSFQHDHNALALSREGVEKGYPDQLSELQQTFFIMPFMHSESLEDQDQCVRLFEKILGGAEEACKSYIAGSLEFAVKHRDIIEKFGRFPHRNSILGRASSDEELSFLQQPGSSF</sequence>
<dbReference type="Gene3D" id="1.20.58.320">
    <property type="entry name" value="TPR-like"/>
    <property type="match status" value="1"/>
</dbReference>
<name>A0A081N126_9GAMM</name>
<accession>A0A081N126</accession>
<organism evidence="1 2">
    <name type="scientific">Endozoicomonas numazuensis</name>
    <dbReference type="NCBI Taxonomy" id="1137799"/>
    <lineage>
        <taxon>Bacteria</taxon>
        <taxon>Pseudomonadati</taxon>
        <taxon>Pseudomonadota</taxon>
        <taxon>Gammaproteobacteria</taxon>
        <taxon>Oceanospirillales</taxon>
        <taxon>Endozoicomonadaceae</taxon>
        <taxon>Endozoicomonas</taxon>
    </lineage>
</organism>
<evidence type="ECO:0008006" key="3">
    <source>
        <dbReference type="Google" id="ProtNLM"/>
    </source>
</evidence>
<dbReference type="RefSeq" id="WP_034842598.1">
    <property type="nucleotide sequence ID" value="NZ_JOKH01000010.1"/>
</dbReference>
<dbReference type="EMBL" id="JOKH01000010">
    <property type="protein sequence ID" value="KEQ12149.1"/>
    <property type="molecule type" value="Genomic_DNA"/>
</dbReference>
<reference evidence="1 2" key="1">
    <citation type="submission" date="2014-06" db="EMBL/GenBank/DDBJ databases">
        <title>Whole Genome Sequences of Three Symbiotic Endozoicomonas Bacteria.</title>
        <authorList>
            <person name="Neave M.J."/>
            <person name="Apprill A."/>
            <person name="Voolstra C.R."/>
        </authorList>
    </citation>
    <scope>NUCLEOTIDE SEQUENCE [LARGE SCALE GENOMIC DNA]</scope>
    <source>
        <strain evidence="1 2">DSM 25634</strain>
    </source>
</reference>
<comment type="caution">
    <text evidence="1">The sequence shown here is derived from an EMBL/GenBank/DDBJ whole genome shotgun (WGS) entry which is preliminary data.</text>
</comment>
<dbReference type="OrthoDB" id="7593450at2"/>
<dbReference type="AlphaFoldDB" id="A0A081N126"/>
<dbReference type="eggNOG" id="COG3803">
    <property type="taxonomic scope" value="Bacteria"/>
</dbReference>
<dbReference type="InterPro" id="IPR010323">
    <property type="entry name" value="DUF924"/>
</dbReference>
<dbReference type="SUPFAM" id="SSF48452">
    <property type="entry name" value="TPR-like"/>
    <property type="match status" value="1"/>
</dbReference>
<dbReference type="Gene3D" id="1.25.40.10">
    <property type="entry name" value="Tetratricopeptide repeat domain"/>
    <property type="match status" value="1"/>
</dbReference>
<evidence type="ECO:0000313" key="1">
    <source>
        <dbReference type="EMBL" id="KEQ12149.1"/>
    </source>
</evidence>
<protein>
    <recommendedName>
        <fullName evidence="3">Transmembrane protein</fullName>
    </recommendedName>
</protein>
<dbReference type="Pfam" id="PF06041">
    <property type="entry name" value="DUF924"/>
    <property type="match status" value="1"/>
</dbReference>
<gene>
    <name evidence="1" type="ORF">GZ78_27240</name>
</gene>
<dbReference type="InterPro" id="IPR011990">
    <property type="entry name" value="TPR-like_helical_dom_sf"/>
</dbReference>
<proteinExistence type="predicted"/>